<organism evidence="2 3">
    <name type="scientific">Colletotrichum zoysiae</name>
    <dbReference type="NCBI Taxonomy" id="1216348"/>
    <lineage>
        <taxon>Eukaryota</taxon>
        <taxon>Fungi</taxon>
        <taxon>Dikarya</taxon>
        <taxon>Ascomycota</taxon>
        <taxon>Pezizomycotina</taxon>
        <taxon>Sordariomycetes</taxon>
        <taxon>Hypocreomycetidae</taxon>
        <taxon>Glomerellales</taxon>
        <taxon>Glomerellaceae</taxon>
        <taxon>Colletotrichum</taxon>
        <taxon>Colletotrichum graminicola species complex</taxon>
    </lineage>
</organism>
<evidence type="ECO:0000256" key="1">
    <source>
        <dbReference type="SAM" id="MobiDB-lite"/>
    </source>
</evidence>
<accession>A0AAD9H3S7</accession>
<name>A0AAD9H3S7_9PEZI</name>
<dbReference type="Proteomes" id="UP001232148">
    <property type="component" value="Unassembled WGS sequence"/>
</dbReference>
<comment type="caution">
    <text evidence="2">The sequence shown here is derived from an EMBL/GenBank/DDBJ whole genome shotgun (WGS) entry which is preliminary data.</text>
</comment>
<gene>
    <name evidence="2" type="ORF">LX32DRAFT_261014</name>
</gene>
<reference evidence="2" key="1">
    <citation type="submission" date="2021-06" db="EMBL/GenBank/DDBJ databases">
        <title>Comparative genomics, transcriptomics and evolutionary studies reveal genomic signatures of adaptation to plant cell wall in hemibiotrophic fungi.</title>
        <authorList>
            <consortium name="DOE Joint Genome Institute"/>
            <person name="Baroncelli R."/>
            <person name="Diaz J.F."/>
            <person name="Benocci T."/>
            <person name="Peng M."/>
            <person name="Battaglia E."/>
            <person name="Haridas S."/>
            <person name="Andreopoulos W."/>
            <person name="Labutti K."/>
            <person name="Pangilinan J."/>
            <person name="Floch G.L."/>
            <person name="Makela M.R."/>
            <person name="Henrissat B."/>
            <person name="Grigoriev I.V."/>
            <person name="Crouch J.A."/>
            <person name="De Vries R.P."/>
            <person name="Sukno S.A."/>
            <person name="Thon M.R."/>
        </authorList>
    </citation>
    <scope>NUCLEOTIDE SEQUENCE</scope>
    <source>
        <strain evidence="2">MAFF235873</strain>
    </source>
</reference>
<feature type="compositionally biased region" description="Pro residues" evidence="1">
    <location>
        <begin position="1"/>
        <end position="12"/>
    </location>
</feature>
<sequence>MAPSAPSAPPPGTDYHRPSRATENVSECFSKHRDGRWREVGEKQYEGMCVCVLCLLAAASTALSLSLSRARGLGPIPRQDSFTLTYTLSLTHNLLCMVYTHTHTHIQTHSHSYTSLTHSHTLRTPHPIPQGAQPNLPLGRTYTHTHITGLGTSRRVCRLFSFPFARPVTWRGRGGGLPSLTQLTSAQNRMGGRCLDFFPSSSFFSILFFCANQPAFVFAFDIYICKHMLYVLPLEEEFFPRPIIFAHPLPSSFFCLQPPPVAFVSASAFLISCVVDLSEPFRSTTTAAAAAAAMVVCVGGC</sequence>
<evidence type="ECO:0000313" key="3">
    <source>
        <dbReference type="Proteomes" id="UP001232148"/>
    </source>
</evidence>
<keyword evidence="3" id="KW-1185">Reference proteome</keyword>
<evidence type="ECO:0000313" key="2">
    <source>
        <dbReference type="EMBL" id="KAK2021317.1"/>
    </source>
</evidence>
<feature type="region of interest" description="Disordered" evidence="1">
    <location>
        <begin position="1"/>
        <end position="24"/>
    </location>
</feature>
<dbReference type="EMBL" id="MU843116">
    <property type="protein sequence ID" value="KAK2021317.1"/>
    <property type="molecule type" value="Genomic_DNA"/>
</dbReference>
<proteinExistence type="predicted"/>
<dbReference type="AlphaFoldDB" id="A0AAD9H3S7"/>
<protein>
    <submittedName>
        <fullName evidence="2">Uncharacterized protein</fullName>
    </submittedName>
</protein>